<dbReference type="GO" id="GO:0005739">
    <property type="term" value="C:mitochondrion"/>
    <property type="evidence" value="ECO:0007669"/>
    <property type="project" value="TreeGrafter"/>
</dbReference>
<dbReference type="PANTHER" id="PTHR12318">
    <property type="entry name" value="TESTOSTERONE-REGULATED PROTEIN RP2"/>
    <property type="match status" value="1"/>
</dbReference>
<dbReference type="InterPro" id="IPR039121">
    <property type="entry name" value="NUDT19"/>
</dbReference>
<dbReference type="SUPFAM" id="SSF55811">
    <property type="entry name" value="Nudix"/>
    <property type="match status" value="1"/>
</dbReference>
<keyword evidence="3" id="KW-0479">Metal-binding</keyword>
<keyword evidence="4 8" id="KW-0378">Hydrolase</keyword>
<proteinExistence type="predicted"/>
<keyword evidence="5" id="KW-0460">Magnesium</keyword>
<protein>
    <submittedName>
        <fullName evidence="8">Putative nudix hydrolase 7</fullName>
    </submittedName>
</protein>
<evidence type="ECO:0000256" key="1">
    <source>
        <dbReference type="ARBA" id="ARBA00001936"/>
    </source>
</evidence>
<keyword evidence="6" id="KW-0464">Manganese</keyword>
<evidence type="ECO:0000313" key="9">
    <source>
        <dbReference type="Proteomes" id="UP000187455"/>
    </source>
</evidence>
<evidence type="ECO:0000256" key="4">
    <source>
        <dbReference type="ARBA" id="ARBA00022801"/>
    </source>
</evidence>
<dbReference type="GO" id="GO:0016818">
    <property type="term" value="F:hydrolase activity, acting on acid anhydrides, in phosphorus-containing anhydrides"/>
    <property type="evidence" value="ECO:0007669"/>
    <property type="project" value="InterPro"/>
</dbReference>
<gene>
    <name evidence="8" type="ORF">AYI68_g6765</name>
</gene>
<dbReference type="PANTHER" id="PTHR12318:SF0">
    <property type="entry name" value="ACYL-COENZYME A DIPHOSPHATASE NUDT19"/>
    <property type="match status" value="1"/>
</dbReference>
<accession>A0A1R0GQJ6</accession>
<dbReference type="Proteomes" id="UP000187455">
    <property type="component" value="Unassembled WGS sequence"/>
</dbReference>
<evidence type="ECO:0000256" key="5">
    <source>
        <dbReference type="ARBA" id="ARBA00022842"/>
    </source>
</evidence>
<dbReference type="InterPro" id="IPR015797">
    <property type="entry name" value="NUDIX_hydrolase-like_dom_sf"/>
</dbReference>
<feature type="compositionally biased region" description="Basic and acidic residues" evidence="7">
    <location>
        <begin position="12"/>
        <end position="24"/>
    </location>
</feature>
<dbReference type="Gene3D" id="3.90.79.10">
    <property type="entry name" value="Nucleoside Triphosphate Pyrophosphohydrolase"/>
    <property type="match status" value="2"/>
</dbReference>
<keyword evidence="9" id="KW-1185">Reference proteome</keyword>
<comment type="cofactor">
    <cofactor evidence="2">
        <name>Mg(2+)</name>
        <dbReference type="ChEBI" id="CHEBI:18420"/>
    </cofactor>
</comment>
<dbReference type="STRING" id="133383.A0A1R0GQJ6"/>
<sequence>MAKSAHVFPGGKLDDLDRDPEWKRYFSSPENEQDYSELDSLKVCAIREMYEETGFLAVSQNIEPEKAASFRANSEGKRTEEMMLLQTDELVQLDLKTPQEFLTQFKQGEISLYPPQFYQMTQMSKFFKWEDLAKNFMANSISVDSVPMQPFFVKSKSPKVSILTLPGDYMYMKKQNVDAVDIKDIQPPPPLHRMYAEGKFGKLTSIEIVENIGAIKESPLEVPKSKM</sequence>
<evidence type="ECO:0000256" key="2">
    <source>
        <dbReference type="ARBA" id="ARBA00001946"/>
    </source>
</evidence>
<evidence type="ECO:0000256" key="3">
    <source>
        <dbReference type="ARBA" id="ARBA00022723"/>
    </source>
</evidence>
<dbReference type="EMBL" id="LSSL01004858">
    <property type="protein sequence ID" value="OLY79173.1"/>
    <property type="molecule type" value="Genomic_DNA"/>
</dbReference>
<dbReference type="GO" id="GO:0046872">
    <property type="term" value="F:metal ion binding"/>
    <property type="evidence" value="ECO:0007669"/>
    <property type="project" value="UniProtKB-KW"/>
</dbReference>
<comment type="cofactor">
    <cofactor evidence="1">
        <name>Mn(2+)</name>
        <dbReference type="ChEBI" id="CHEBI:29035"/>
    </cofactor>
</comment>
<reference evidence="8 9" key="1">
    <citation type="journal article" date="2016" name="Mol. Biol. Evol.">
        <title>Genome-Wide Survey of Gut Fungi (Harpellales) Reveals the First Horizontally Transferred Ubiquitin Gene from a Mosquito Host.</title>
        <authorList>
            <person name="Wang Y."/>
            <person name="White M.M."/>
            <person name="Kvist S."/>
            <person name="Moncalvo J.M."/>
        </authorList>
    </citation>
    <scope>NUCLEOTIDE SEQUENCE [LARGE SCALE GENOMIC DNA]</scope>
    <source>
        <strain evidence="8 9">ALG-7-W6</strain>
    </source>
</reference>
<evidence type="ECO:0000256" key="6">
    <source>
        <dbReference type="ARBA" id="ARBA00023211"/>
    </source>
</evidence>
<feature type="region of interest" description="Disordered" evidence="7">
    <location>
        <begin position="1"/>
        <end position="34"/>
    </location>
</feature>
<evidence type="ECO:0000256" key="7">
    <source>
        <dbReference type="SAM" id="MobiDB-lite"/>
    </source>
</evidence>
<comment type="caution">
    <text evidence="8">The sequence shown here is derived from an EMBL/GenBank/DDBJ whole genome shotgun (WGS) entry which is preliminary data.</text>
</comment>
<evidence type="ECO:0000313" key="8">
    <source>
        <dbReference type="EMBL" id="OLY79173.1"/>
    </source>
</evidence>
<organism evidence="8 9">
    <name type="scientific">Smittium mucronatum</name>
    <dbReference type="NCBI Taxonomy" id="133383"/>
    <lineage>
        <taxon>Eukaryota</taxon>
        <taxon>Fungi</taxon>
        <taxon>Fungi incertae sedis</taxon>
        <taxon>Zoopagomycota</taxon>
        <taxon>Kickxellomycotina</taxon>
        <taxon>Harpellomycetes</taxon>
        <taxon>Harpellales</taxon>
        <taxon>Legeriomycetaceae</taxon>
        <taxon>Smittium</taxon>
    </lineage>
</organism>
<dbReference type="OrthoDB" id="1695362at2759"/>
<name>A0A1R0GQJ6_9FUNG</name>
<dbReference type="AlphaFoldDB" id="A0A1R0GQJ6"/>